<reference evidence="2" key="1">
    <citation type="submission" date="2023-07" db="EMBL/GenBank/DDBJ databases">
        <title>Black Yeasts Isolated from many extreme environments.</title>
        <authorList>
            <person name="Coleine C."/>
            <person name="Stajich J.E."/>
            <person name="Selbmann L."/>
        </authorList>
    </citation>
    <scope>NUCLEOTIDE SEQUENCE</scope>
    <source>
        <strain evidence="2">CCFEE 5485</strain>
    </source>
</reference>
<dbReference type="GO" id="GO:0016538">
    <property type="term" value="F:cyclin-dependent protein serine/threonine kinase regulator activity"/>
    <property type="evidence" value="ECO:0007669"/>
    <property type="project" value="TreeGrafter"/>
</dbReference>
<dbReference type="GO" id="GO:0019901">
    <property type="term" value="F:protein kinase binding"/>
    <property type="evidence" value="ECO:0007669"/>
    <property type="project" value="InterPro"/>
</dbReference>
<dbReference type="InterPro" id="IPR013922">
    <property type="entry name" value="Cyclin_PHO80-like"/>
</dbReference>
<dbReference type="InterPro" id="IPR036915">
    <property type="entry name" value="Cyclin-like_sf"/>
</dbReference>
<dbReference type="AlphaFoldDB" id="A0AAE0WX08"/>
<feature type="region of interest" description="Disordered" evidence="1">
    <location>
        <begin position="317"/>
        <end position="344"/>
    </location>
</feature>
<gene>
    <name evidence="2" type="primary">CLG1</name>
    <name evidence="2" type="ORF">LTR78_000999</name>
</gene>
<proteinExistence type="predicted"/>
<evidence type="ECO:0000313" key="2">
    <source>
        <dbReference type="EMBL" id="KAK3679438.1"/>
    </source>
</evidence>
<accession>A0AAE0WX08</accession>
<dbReference type="CDD" id="cd20557">
    <property type="entry name" value="CYCLIN_ScPCL1-like"/>
    <property type="match status" value="1"/>
</dbReference>
<name>A0AAE0WX08_9PEZI</name>
<keyword evidence="3" id="KW-1185">Reference proteome</keyword>
<dbReference type="Proteomes" id="UP001274830">
    <property type="component" value="Unassembled WGS sequence"/>
</dbReference>
<dbReference type="PANTHER" id="PTHR15615:SF27">
    <property type="entry name" value="PHO85 CYCLIN CLG1"/>
    <property type="match status" value="1"/>
</dbReference>
<dbReference type="GO" id="GO:0000307">
    <property type="term" value="C:cyclin-dependent protein kinase holoenzyme complex"/>
    <property type="evidence" value="ECO:0007669"/>
    <property type="project" value="TreeGrafter"/>
</dbReference>
<evidence type="ECO:0000313" key="3">
    <source>
        <dbReference type="Proteomes" id="UP001274830"/>
    </source>
</evidence>
<dbReference type="SUPFAM" id="SSF47954">
    <property type="entry name" value="Cyclin-like"/>
    <property type="match status" value="1"/>
</dbReference>
<dbReference type="PANTHER" id="PTHR15615">
    <property type="match status" value="1"/>
</dbReference>
<dbReference type="EMBL" id="JAUTXT010000002">
    <property type="protein sequence ID" value="KAK3679438.1"/>
    <property type="molecule type" value="Genomic_DNA"/>
</dbReference>
<dbReference type="Pfam" id="PF08613">
    <property type="entry name" value="Cyclin"/>
    <property type="match status" value="1"/>
</dbReference>
<sequence length="462" mass="52588">MPAFYGTRPSASALPITPPDSGSGYSYSNMYHNQDPYAPHQGLSQLRQDSTYDYQPQQDYMQPAIAPGPPGYSYSQGGYQTANNLPPISSYYEHYEPIGAPILPPLRINDRASFADDYQRRVQQQQQDAVAREQQRQAVKEAKATGGVSAKLDYEMERMTDFVTEATMTIFHHKMTSPPSFRKWVHQVLSATRLPSSTIMLSLHYLNDRIARFPETVTTNENQIYRLLAVGLILGSKFLDDNTFINKSWADVTAIKVTELNQLEAKWLDMIEWRLHVDPESPHGLQAWLRAWRDYQIKDIIKQPPARLSPLDTNVHRHSGHRERFSPYPTPYSGAPSRYDSATSARSSQYGSTTAYGNDLWAMSGRTSYDDYYNRPGRYAGLSEMDTYNQRAADERARQSAYTYQQNAHASYYQMPTYGSTWDQPAWNAAHRYDCACTACAYQSHYRPYSMATGYSAQAVMG</sequence>
<dbReference type="GO" id="GO:0005634">
    <property type="term" value="C:nucleus"/>
    <property type="evidence" value="ECO:0007669"/>
    <property type="project" value="TreeGrafter"/>
</dbReference>
<organism evidence="2 3">
    <name type="scientific">Recurvomyces mirabilis</name>
    <dbReference type="NCBI Taxonomy" id="574656"/>
    <lineage>
        <taxon>Eukaryota</taxon>
        <taxon>Fungi</taxon>
        <taxon>Dikarya</taxon>
        <taxon>Ascomycota</taxon>
        <taxon>Pezizomycotina</taxon>
        <taxon>Dothideomycetes</taxon>
        <taxon>Dothideomycetidae</taxon>
        <taxon>Mycosphaerellales</taxon>
        <taxon>Teratosphaeriaceae</taxon>
        <taxon>Recurvomyces</taxon>
    </lineage>
</organism>
<evidence type="ECO:0000256" key="1">
    <source>
        <dbReference type="SAM" id="MobiDB-lite"/>
    </source>
</evidence>
<comment type="caution">
    <text evidence="2">The sequence shown here is derived from an EMBL/GenBank/DDBJ whole genome shotgun (WGS) entry which is preliminary data.</text>
</comment>
<dbReference type="Gene3D" id="1.10.472.10">
    <property type="entry name" value="Cyclin-like"/>
    <property type="match status" value="1"/>
</dbReference>
<dbReference type="RefSeq" id="XP_064696834.1">
    <property type="nucleotide sequence ID" value="XM_064835784.1"/>
</dbReference>
<protein>
    <submittedName>
        <fullName evidence="2">Cyclin-like protein</fullName>
    </submittedName>
</protein>
<dbReference type="GeneID" id="89960317"/>